<dbReference type="InterPro" id="IPR028994">
    <property type="entry name" value="Integrin_alpha_N"/>
</dbReference>
<keyword evidence="6" id="KW-1185">Reference proteome</keyword>
<dbReference type="PANTHER" id="PTHR24276">
    <property type="entry name" value="POLYSERASE-RELATED"/>
    <property type="match status" value="1"/>
</dbReference>
<keyword evidence="2" id="KW-1015">Disulfide bond</keyword>
<organism evidence="5 6">
    <name type="scientific">Kribbella italica</name>
    <dbReference type="NCBI Taxonomy" id="1540520"/>
    <lineage>
        <taxon>Bacteria</taxon>
        <taxon>Bacillati</taxon>
        <taxon>Actinomycetota</taxon>
        <taxon>Actinomycetes</taxon>
        <taxon>Propionibacteriales</taxon>
        <taxon>Kribbellaceae</taxon>
        <taxon>Kribbella</taxon>
    </lineage>
</organism>
<feature type="domain" description="Peptidase S1" evidence="4">
    <location>
        <begin position="33"/>
        <end position="264"/>
    </location>
</feature>
<dbReference type="Gene3D" id="2.40.10.10">
    <property type="entry name" value="Trypsin-like serine proteases"/>
    <property type="match status" value="1"/>
</dbReference>
<evidence type="ECO:0000313" key="6">
    <source>
        <dbReference type="Proteomes" id="UP000549971"/>
    </source>
</evidence>
<comment type="similarity">
    <text evidence="1">Belongs to the peptidase S1 family.</text>
</comment>
<proteinExistence type="inferred from homology"/>
<protein>
    <recommendedName>
        <fullName evidence="4">Peptidase S1 domain-containing protein</fullName>
    </recommendedName>
</protein>
<evidence type="ECO:0000256" key="2">
    <source>
        <dbReference type="ARBA" id="ARBA00023157"/>
    </source>
</evidence>
<dbReference type="SUPFAM" id="SSF50494">
    <property type="entry name" value="Trypsin-like serine proteases"/>
    <property type="match status" value="1"/>
</dbReference>
<evidence type="ECO:0000256" key="3">
    <source>
        <dbReference type="SAM" id="MobiDB-lite"/>
    </source>
</evidence>
<dbReference type="PRINTS" id="PR00722">
    <property type="entry name" value="CHYMOTRYPSIN"/>
</dbReference>
<accession>A0A7W9JD13</accession>
<dbReference type="SUPFAM" id="SSF69318">
    <property type="entry name" value="Integrin alpha N-terminal domain"/>
    <property type="match status" value="1"/>
</dbReference>
<sequence length="770" mass="80446">MIVGGDGMVRRVLVALLVGVFGVSASTVPAQAISGGATVNPNWTGFVVKINIGGANPRACTGALVDPQWVVTAASCFAEGAQGVVKPGLLASPTTATVGRPNLTAAAGQVLPVDRIVPHPSQDVALLRLALVATTGSPIAVSGTAPSAGELLAVSGYGRTDDTWVPDELEAAKVATTDVSSATFGVLGYEDPATPADEPPVSACQGDAGGPVTRPGASGGQPEVVGLLIGSAHDGCLEESTEEGTGATAVRLDGLRDWIDTNTPGYRSGFHATYLSTASPTTPGKQGGIGGFDFHVAQDQVVAFDYDHSGRQDHLLMYRPGSNTVIISKLDVKNPQDPADDKYVAVFVSKTGIGGYALTSTADRIVPFDYDHDGQLDELAVYRPGAQQLTIISHGQGSSFSTAYSTPWSILSSDARLLAYDFDRDGKSDDLMAYRVGSNQVSVITKGSGAAFTDKLPITSGGLPGYTLTAADRVVAFDYDHTGKNDDLFVQRGGASTLTVFTRGSGNTFTKTYSTSWSMLGRNTDAIAYDYDHDGRSDDILAYRFGETGQYSIISKGPGAAFEDKVPITTGGIGGYDLKVSSDRLVAFDSEHVGSRTNLLAHRPGSGIAWVMDRLDPPLPSTAPVQRPRGETSIVEGFAYPGAARILDELGVELISGDGHIVLDEGCVVQPDEAGVGSMKVLYTVESGGRRTLCLTVLGDTGRIDLMIPNVYSIRGDGYESNTGHDFVARIDTPSDPVVEIEGDSDSYNPVGIGADPESEPTTLLQIRVP</sequence>
<gene>
    <name evidence="5" type="ORF">HDA39_006650</name>
</gene>
<name>A0A7W9JD13_9ACTN</name>
<dbReference type="Proteomes" id="UP000549971">
    <property type="component" value="Unassembled WGS sequence"/>
</dbReference>
<dbReference type="GO" id="GO:0004252">
    <property type="term" value="F:serine-type endopeptidase activity"/>
    <property type="evidence" value="ECO:0007669"/>
    <property type="project" value="InterPro"/>
</dbReference>
<evidence type="ECO:0000259" key="4">
    <source>
        <dbReference type="PROSITE" id="PS50240"/>
    </source>
</evidence>
<dbReference type="GO" id="GO:0006508">
    <property type="term" value="P:proteolysis"/>
    <property type="evidence" value="ECO:0007669"/>
    <property type="project" value="InterPro"/>
</dbReference>
<dbReference type="PROSITE" id="PS50240">
    <property type="entry name" value="TRYPSIN_DOM"/>
    <property type="match status" value="1"/>
</dbReference>
<reference evidence="5 6" key="1">
    <citation type="submission" date="2020-08" db="EMBL/GenBank/DDBJ databases">
        <title>Sequencing the genomes of 1000 actinobacteria strains.</title>
        <authorList>
            <person name="Klenk H.-P."/>
        </authorList>
    </citation>
    <scope>NUCLEOTIDE SEQUENCE [LARGE SCALE GENOMIC DNA]</scope>
    <source>
        <strain evidence="5 6">DSM 28967</strain>
    </source>
</reference>
<dbReference type="InterPro" id="IPR001314">
    <property type="entry name" value="Peptidase_S1A"/>
</dbReference>
<dbReference type="AlphaFoldDB" id="A0A7W9JD13"/>
<comment type="caution">
    <text evidence="5">The sequence shown here is derived from an EMBL/GenBank/DDBJ whole genome shotgun (WGS) entry which is preliminary data.</text>
</comment>
<dbReference type="EMBL" id="JACHMY010000001">
    <property type="protein sequence ID" value="MBB5839916.1"/>
    <property type="molecule type" value="Genomic_DNA"/>
</dbReference>
<evidence type="ECO:0000313" key="5">
    <source>
        <dbReference type="EMBL" id="MBB5839916.1"/>
    </source>
</evidence>
<evidence type="ECO:0000256" key="1">
    <source>
        <dbReference type="ARBA" id="ARBA00007664"/>
    </source>
</evidence>
<dbReference type="InterPro" id="IPR043504">
    <property type="entry name" value="Peptidase_S1_PA_chymotrypsin"/>
</dbReference>
<dbReference type="InterPro" id="IPR001254">
    <property type="entry name" value="Trypsin_dom"/>
</dbReference>
<dbReference type="InterPro" id="IPR050430">
    <property type="entry name" value="Peptidase_S1"/>
</dbReference>
<dbReference type="PANTHER" id="PTHR24276:SF98">
    <property type="entry name" value="FI18310P1-RELATED"/>
    <property type="match status" value="1"/>
</dbReference>
<dbReference type="SMART" id="SM00020">
    <property type="entry name" value="Tryp_SPc"/>
    <property type="match status" value="1"/>
</dbReference>
<dbReference type="InterPro" id="IPR009003">
    <property type="entry name" value="Peptidase_S1_PA"/>
</dbReference>
<feature type="region of interest" description="Disordered" evidence="3">
    <location>
        <begin position="743"/>
        <end position="770"/>
    </location>
</feature>
<feature type="compositionally biased region" description="Polar residues" evidence="3">
    <location>
        <begin position="760"/>
        <end position="770"/>
    </location>
</feature>
<dbReference type="Pfam" id="PF00089">
    <property type="entry name" value="Trypsin"/>
    <property type="match status" value="1"/>
</dbReference>
<dbReference type="RefSeq" id="WP_184801903.1">
    <property type="nucleotide sequence ID" value="NZ_JACHMY010000001.1"/>
</dbReference>